<proteinExistence type="predicted"/>
<feature type="domain" description="HTH tetR-type" evidence="6">
    <location>
        <begin position="9"/>
        <end position="69"/>
    </location>
</feature>
<name>A0A163LRU5_9BACI</name>
<dbReference type="InterPro" id="IPR001647">
    <property type="entry name" value="HTH_TetR"/>
</dbReference>
<gene>
    <name evidence="7" type="ORF">AV649_15615</name>
</gene>
<sequence length="195" mass="23089">MDGFQRRREQKKQAILLAALTLFMKNGIQKVSIAEIAKEAGVSQVTIYNYFESKHQLTYDVFVFYIESASSQFEELVHSDLPFPDKIRMIMFSKKEVAQQIHEEFYQYLMKQYSTEGNVFENLYEEKVVPYFSQLIQEGKDQGYVDDSLSEDAIRFYLEMLRTYMENEENYTKALPLTEDINKIFFYGIMKGKQE</sequence>
<evidence type="ECO:0000256" key="5">
    <source>
        <dbReference type="PROSITE-ProRule" id="PRU00335"/>
    </source>
</evidence>
<dbReference type="EMBL" id="LQQY01000009">
    <property type="protein sequence ID" value="KZE50811.1"/>
    <property type="molecule type" value="Genomic_DNA"/>
</dbReference>
<protein>
    <submittedName>
        <fullName evidence="7">TetR family transcriptional regulator</fullName>
    </submittedName>
</protein>
<keyword evidence="1" id="KW-0678">Repressor</keyword>
<dbReference type="SUPFAM" id="SSF46689">
    <property type="entry name" value="Homeodomain-like"/>
    <property type="match status" value="1"/>
</dbReference>
<dbReference type="PRINTS" id="PR00455">
    <property type="entry name" value="HTHTETR"/>
</dbReference>
<dbReference type="PROSITE" id="PS50977">
    <property type="entry name" value="HTH_TETR_2"/>
    <property type="match status" value="1"/>
</dbReference>
<dbReference type="AlphaFoldDB" id="A0A163LRU5"/>
<dbReference type="OrthoDB" id="113732at2"/>
<dbReference type="RefSeq" id="WP_048005271.1">
    <property type="nucleotide sequence ID" value="NZ_JAMQJC010000011.1"/>
</dbReference>
<keyword evidence="4" id="KW-0804">Transcription</keyword>
<dbReference type="PATRIC" id="fig|189381.9.peg.3034"/>
<evidence type="ECO:0000313" key="8">
    <source>
        <dbReference type="Proteomes" id="UP000076510"/>
    </source>
</evidence>
<evidence type="ECO:0000256" key="1">
    <source>
        <dbReference type="ARBA" id="ARBA00022491"/>
    </source>
</evidence>
<evidence type="ECO:0000256" key="2">
    <source>
        <dbReference type="ARBA" id="ARBA00023015"/>
    </source>
</evidence>
<evidence type="ECO:0000256" key="4">
    <source>
        <dbReference type="ARBA" id="ARBA00023163"/>
    </source>
</evidence>
<evidence type="ECO:0000256" key="3">
    <source>
        <dbReference type="ARBA" id="ARBA00023125"/>
    </source>
</evidence>
<dbReference type="InterPro" id="IPR050624">
    <property type="entry name" value="HTH-type_Tx_Regulator"/>
</dbReference>
<dbReference type="PANTHER" id="PTHR43479">
    <property type="entry name" value="ACREF/ENVCD OPERON REPRESSOR-RELATED"/>
    <property type="match status" value="1"/>
</dbReference>
<feature type="DNA-binding region" description="H-T-H motif" evidence="5">
    <location>
        <begin position="32"/>
        <end position="51"/>
    </location>
</feature>
<reference evidence="8" key="1">
    <citation type="submission" date="2016-01" db="EMBL/GenBank/DDBJ databases">
        <title>Whole genome sequencing of Bhargavaea cecembensis T14.</title>
        <authorList>
            <person name="Hong K.W."/>
        </authorList>
    </citation>
    <scope>NUCLEOTIDE SEQUENCE [LARGE SCALE GENOMIC DNA]</scope>
    <source>
        <strain evidence="8">M19</strain>
    </source>
</reference>
<dbReference type="InterPro" id="IPR009057">
    <property type="entry name" value="Homeodomain-like_sf"/>
</dbReference>
<evidence type="ECO:0000259" key="6">
    <source>
        <dbReference type="PROSITE" id="PS50977"/>
    </source>
</evidence>
<dbReference type="GO" id="GO:0003677">
    <property type="term" value="F:DNA binding"/>
    <property type="evidence" value="ECO:0007669"/>
    <property type="project" value="UniProtKB-UniRule"/>
</dbReference>
<organism evidence="7 8">
    <name type="scientific">Rossellomorea marisflavi</name>
    <dbReference type="NCBI Taxonomy" id="189381"/>
    <lineage>
        <taxon>Bacteria</taxon>
        <taxon>Bacillati</taxon>
        <taxon>Bacillota</taxon>
        <taxon>Bacilli</taxon>
        <taxon>Bacillales</taxon>
        <taxon>Bacillaceae</taxon>
        <taxon>Rossellomorea</taxon>
    </lineage>
</organism>
<keyword evidence="2" id="KW-0805">Transcription regulation</keyword>
<dbReference type="Pfam" id="PF00440">
    <property type="entry name" value="TetR_N"/>
    <property type="match status" value="1"/>
</dbReference>
<accession>A0A163LRU5</accession>
<dbReference type="GO" id="GO:0045892">
    <property type="term" value="P:negative regulation of DNA-templated transcription"/>
    <property type="evidence" value="ECO:0007669"/>
    <property type="project" value="UniProtKB-ARBA"/>
</dbReference>
<keyword evidence="3 5" id="KW-0238">DNA-binding</keyword>
<dbReference type="PANTHER" id="PTHR43479:SF21">
    <property type="entry name" value="TRANSCRIPTIONAL REGULATOR, TETR FAMILY"/>
    <property type="match status" value="1"/>
</dbReference>
<dbReference type="Proteomes" id="UP000076510">
    <property type="component" value="Unassembled WGS sequence"/>
</dbReference>
<dbReference type="Gene3D" id="1.10.357.10">
    <property type="entry name" value="Tetracycline Repressor, domain 2"/>
    <property type="match status" value="1"/>
</dbReference>
<comment type="caution">
    <text evidence="7">The sequence shown here is derived from an EMBL/GenBank/DDBJ whole genome shotgun (WGS) entry which is preliminary data.</text>
</comment>
<dbReference type="FunFam" id="1.10.10.60:FF:000141">
    <property type="entry name" value="TetR family transcriptional regulator"/>
    <property type="match status" value="1"/>
</dbReference>
<evidence type="ECO:0000313" key="7">
    <source>
        <dbReference type="EMBL" id="KZE50811.1"/>
    </source>
</evidence>